<dbReference type="InterPro" id="IPR054722">
    <property type="entry name" value="PolX-like_BBD"/>
</dbReference>
<organism evidence="2 3">
    <name type="scientific">Platanthera zijinensis</name>
    <dbReference type="NCBI Taxonomy" id="2320716"/>
    <lineage>
        <taxon>Eukaryota</taxon>
        <taxon>Viridiplantae</taxon>
        <taxon>Streptophyta</taxon>
        <taxon>Embryophyta</taxon>
        <taxon>Tracheophyta</taxon>
        <taxon>Spermatophyta</taxon>
        <taxon>Magnoliopsida</taxon>
        <taxon>Liliopsida</taxon>
        <taxon>Asparagales</taxon>
        <taxon>Orchidaceae</taxon>
        <taxon>Orchidoideae</taxon>
        <taxon>Orchideae</taxon>
        <taxon>Orchidinae</taxon>
        <taxon>Platanthera</taxon>
    </lineage>
</organism>
<evidence type="ECO:0000313" key="3">
    <source>
        <dbReference type="Proteomes" id="UP001418222"/>
    </source>
</evidence>
<dbReference type="Proteomes" id="UP001418222">
    <property type="component" value="Unassembled WGS sequence"/>
</dbReference>
<gene>
    <name evidence="2" type="ORF">KSP39_PZI010981</name>
</gene>
<protein>
    <recommendedName>
        <fullName evidence="1">Retrovirus-related Pol polyprotein from transposon TNT 1-94-like beta-barrel domain-containing protein</fullName>
    </recommendedName>
</protein>
<dbReference type="Pfam" id="PF22936">
    <property type="entry name" value="Pol_BBD"/>
    <property type="match status" value="1"/>
</dbReference>
<reference evidence="2 3" key="1">
    <citation type="journal article" date="2022" name="Nat. Plants">
        <title>Genomes of leafy and leafless Platanthera orchids illuminate the evolution of mycoheterotrophy.</title>
        <authorList>
            <person name="Li M.H."/>
            <person name="Liu K.W."/>
            <person name="Li Z."/>
            <person name="Lu H.C."/>
            <person name="Ye Q.L."/>
            <person name="Zhang D."/>
            <person name="Wang J.Y."/>
            <person name="Li Y.F."/>
            <person name="Zhong Z.M."/>
            <person name="Liu X."/>
            <person name="Yu X."/>
            <person name="Liu D.K."/>
            <person name="Tu X.D."/>
            <person name="Liu B."/>
            <person name="Hao Y."/>
            <person name="Liao X.Y."/>
            <person name="Jiang Y.T."/>
            <person name="Sun W.H."/>
            <person name="Chen J."/>
            <person name="Chen Y.Q."/>
            <person name="Ai Y."/>
            <person name="Zhai J.W."/>
            <person name="Wu S.S."/>
            <person name="Zhou Z."/>
            <person name="Hsiao Y.Y."/>
            <person name="Wu W.L."/>
            <person name="Chen Y.Y."/>
            <person name="Lin Y.F."/>
            <person name="Hsu J.L."/>
            <person name="Li C.Y."/>
            <person name="Wang Z.W."/>
            <person name="Zhao X."/>
            <person name="Zhong W.Y."/>
            <person name="Ma X.K."/>
            <person name="Ma L."/>
            <person name="Huang J."/>
            <person name="Chen G.Z."/>
            <person name="Huang M.Z."/>
            <person name="Huang L."/>
            <person name="Peng D.H."/>
            <person name="Luo Y.B."/>
            <person name="Zou S.Q."/>
            <person name="Chen S.P."/>
            <person name="Lan S."/>
            <person name="Tsai W.C."/>
            <person name="Van de Peer Y."/>
            <person name="Liu Z.J."/>
        </authorList>
    </citation>
    <scope>NUCLEOTIDE SEQUENCE [LARGE SCALE GENOMIC DNA]</scope>
    <source>
        <strain evidence="2">Lor287</strain>
    </source>
</reference>
<keyword evidence="3" id="KW-1185">Reference proteome</keyword>
<sequence length="110" mass="12479">MASVVTAFDDDLLFSGDEVTDDLVNRDDMWLVDTGASAHVSNDRAQFSTYTSRDCGMLRMGNGRVCMAIGVDDVHLKMSTDFVLELKDVRHVTDIRFSLFYVGRFDRWLC</sequence>
<name>A0AAP0G5A4_9ASPA</name>
<dbReference type="AlphaFoldDB" id="A0AAP0G5A4"/>
<proteinExistence type="predicted"/>
<evidence type="ECO:0000313" key="2">
    <source>
        <dbReference type="EMBL" id="KAK8938368.1"/>
    </source>
</evidence>
<evidence type="ECO:0000259" key="1">
    <source>
        <dbReference type="Pfam" id="PF22936"/>
    </source>
</evidence>
<accession>A0AAP0G5A4</accession>
<dbReference type="EMBL" id="JBBWWQ010000009">
    <property type="protein sequence ID" value="KAK8938368.1"/>
    <property type="molecule type" value="Genomic_DNA"/>
</dbReference>
<comment type="caution">
    <text evidence="2">The sequence shown here is derived from an EMBL/GenBank/DDBJ whole genome shotgun (WGS) entry which is preliminary data.</text>
</comment>
<feature type="domain" description="Retrovirus-related Pol polyprotein from transposon TNT 1-94-like beta-barrel" evidence="1">
    <location>
        <begin position="30"/>
        <end position="106"/>
    </location>
</feature>